<feature type="transmembrane region" description="Helical" evidence="5">
    <location>
        <begin position="230"/>
        <end position="248"/>
    </location>
</feature>
<evidence type="ECO:0000256" key="2">
    <source>
        <dbReference type="ARBA" id="ARBA00022692"/>
    </source>
</evidence>
<feature type="transmembrane region" description="Helical" evidence="5">
    <location>
        <begin position="341"/>
        <end position="361"/>
    </location>
</feature>
<dbReference type="PANTHER" id="PTHR37422:SF17">
    <property type="entry name" value="O-ANTIGEN LIGASE"/>
    <property type="match status" value="1"/>
</dbReference>
<gene>
    <name evidence="7" type="ORF">WCV65_13345</name>
</gene>
<dbReference type="Proteomes" id="UP001377337">
    <property type="component" value="Chromosome"/>
</dbReference>
<dbReference type="Pfam" id="PF04932">
    <property type="entry name" value="Wzy_C"/>
    <property type="match status" value="1"/>
</dbReference>
<feature type="transmembrane region" description="Helical" evidence="5">
    <location>
        <begin position="55"/>
        <end position="71"/>
    </location>
</feature>
<keyword evidence="8" id="KW-1185">Reference proteome</keyword>
<evidence type="ECO:0000256" key="3">
    <source>
        <dbReference type="ARBA" id="ARBA00022989"/>
    </source>
</evidence>
<evidence type="ECO:0000256" key="1">
    <source>
        <dbReference type="ARBA" id="ARBA00004141"/>
    </source>
</evidence>
<keyword evidence="2 5" id="KW-0812">Transmembrane</keyword>
<dbReference type="InterPro" id="IPR007016">
    <property type="entry name" value="O-antigen_ligase-rel_domated"/>
</dbReference>
<evidence type="ECO:0000313" key="7">
    <source>
        <dbReference type="EMBL" id="WXB95546.1"/>
    </source>
</evidence>
<evidence type="ECO:0000259" key="6">
    <source>
        <dbReference type="Pfam" id="PF04932"/>
    </source>
</evidence>
<evidence type="ECO:0000256" key="4">
    <source>
        <dbReference type="ARBA" id="ARBA00023136"/>
    </source>
</evidence>
<feature type="transmembrane region" description="Helical" evidence="5">
    <location>
        <begin position="12"/>
        <end position="43"/>
    </location>
</feature>
<feature type="transmembrane region" description="Helical" evidence="5">
    <location>
        <begin position="158"/>
        <end position="175"/>
    </location>
</feature>
<dbReference type="PANTHER" id="PTHR37422">
    <property type="entry name" value="TEICHURONIC ACID BIOSYNTHESIS PROTEIN TUAE"/>
    <property type="match status" value="1"/>
</dbReference>
<feature type="transmembrane region" description="Helical" evidence="5">
    <location>
        <begin position="115"/>
        <end position="137"/>
    </location>
</feature>
<feature type="domain" description="O-antigen ligase-related" evidence="6">
    <location>
        <begin position="188"/>
        <end position="319"/>
    </location>
</feature>
<evidence type="ECO:0000256" key="5">
    <source>
        <dbReference type="SAM" id="Phobius"/>
    </source>
</evidence>
<dbReference type="GO" id="GO:0016874">
    <property type="term" value="F:ligase activity"/>
    <property type="evidence" value="ECO:0007669"/>
    <property type="project" value="UniProtKB-KW"/>
</dbReference>
<keyword evidence="3 5" id="KW-1133">Transmembrane helix</keyword>
<reference evidence="7 8" key="1">
    <citation type="submission" date="2024-02" db="EMBL/GenBank/DDBJ databases">
        <title>Seven novel Bacillus-like species.</title>
        <authorList>
            <person name="Liu G."/>
        </authorList>
    </citation>
    <scope>NUCLEOTIDE SEQUENCE [LARGE SCALE GENOMIC DNA]</scope>
    <source>
        <strain evidence="7 8">FJAT-52054</strain>
    </source>
</reference>
<dbReference type="InterPro" id="IPR051533">
    <property type="entry name" value="WaaL-like"/>
</dbReference>
<feature type="transmembrane region" description="Helical" evidence="5">
    <location>
        <begin position="83"/>
        <end position="103"/>
    </location>
</feature>
<evidence type="ECO:0000313" key="8">
    <source>
        <dbReference type="Proteomes" id="UP001377337"/>
    </source>
</evidence>
<dbReference type="EMBL" id="CP147407">
    <property type="protein sequence ID" value="WXB95546.1"/>
    <property type="molecule type" value="Genomic_DNA"/>
</dbReference>
<dbReference type="RefSeq" id="WP_338777103.1">
    <property type="nucleotide sequence ID" value="NZ_CP147407.1"/>
</dbReference>
<sequence>MDYSIESRNSALIITGVIMCFSSFVLLEPSPFDLMVIAFIGYACLSGNLTFSDELVLPLFFLLLFLLINILSSFGSEDFSRGLFYGLITVYLAFSWLGLVGLIGRFGADLYKYVFTGYTIAAVLSAMAGIASYFGFLPLEDSVLSFGRVKGFFKDPNVFGPFLIPPILFCLSRLFENKNSYKRTNLITLLILVGGVFLSFSRAAWGHMLISAFIFYLIMPGQSSSKKIKSILQILLVALPFAIVLFLFTDANSMLESRTSLQGYDSDRFETQNEAFNVGFSKILGIGPGQSEGYFNYSTHSLYARIISENGAIGLLAFLLFYLLSIAAASIKIKSAGYQSGVYLSIVSAALIGLLFNSFFIDTLHWRHLWLLLALSWLPLTNNLKAVHKSENSPINN</sequence>
<accession>A0ABZ2NCS0</accession>
<keyword evidence="4 5" id="KW-0472">Membrane</keyword>
<proteinExistence type="predicted"/>
<comment type="subcellular location">
    <subcellularLocation>
        <location evidence="1">Membrane</location>
        <topology evidence="1">Multi-pass membrane protein</topology>
    </subcellularLocation>
</comment>
<name>A0ABZ2NCS0_9BACI</name>
<feature type="transmembrane region" description="Helical" evidence="5">
    <location>
        <begin position="311"/>
        <end position="329"/>
    </location>
</feature>
<keyword evidence="7" id="KW-0436">Ligase</keyword>
<protein>
    <submittedName>
        <fullName evidence="7">O-antigen ligase family protein</fullName>
    </submittedName>
</protein>
<organism evidence="7 8">
    <name type="scientific">Metabacillus sediminis</name>
    <dbReference type="NCBI Taxonomy" id="3117746"/>
    <lineage>
        <taxon>Bacteria</taxon>
        <taxon>Bacillati</taxon>
        <taxon>Bacillota</taxon>
        <taxon>Bacilli</taxon>
        <taxon>Bacillales</taxon>
        <taxon>Bacillaceae</taxon>
        <taxon>Metabacillus</taxon>
    </lineage>
</organism>
<feature type="transmembrane region" description="Helical" evidence="5">
    <location>
        <begin position="187"/>
        <end position="218"/>
    </location>
</feature>